<protein>
    <recommendedName>
        <fullName evidence="3">Mos1 transposase HTH domain-containing protein</fullName>
    </recommendedName>
</protein>
<evidence type="ECO:0008006" key="3">
    <source>
        <dbReference type="Google" id="ProtNLM"/>
    </source>
</evidence>
<proteinExistence type="predicted"/>
<dbReference type="AlphaFoldDB" id="A0A195DU38"/>
<sequence length="81" mass="9017">MKKKVEQRVCLKFCVANEISCTDALKMLQKLTGPIKLSTDENVDKAKKIVLAIRRVSKRENVSTLSISNGSVHRICGKTIT</sequence>
<gene>
    <name evidence="1" type="ORF">ALC57_11483</name>
</gene>
<evidence type="ECO:0000313" key="2">
    <source>
        <dbReference type="Proteomes" id="UP000078492"/>
    </source>
</evidence>
<accession>A0A195DU38</accession>
<name>A0A195DU38_9HYME</name>
<dbReference type="EMBL" id="KQ980390">
    <property type="protein sequence ID" value="KYN16272.1"/>
    <property type="molecule type" value="Genomic_DNA"/>
</dbReference>
<reference evidence="1 2" key="1">
    <citation type="submission" date="2015-09" db="EMBL/GenBank/DDBJ databases">
        <title>Trachymyrmex cornetzi WGS genome.</title>
        <authorList>
            <person name="Nygaard S."/>
            <person name="Hu H."/>
            <person name="Boomsma J."/>
            <person name="Zhang G."/>
        </authorList>
    </citation>
    <scope>NUCLEOTIDE SEQUENCE [LARGE SCALE GENOMIC DNA]</scope>
    <source>
        <strain evidence="1">Tcor2-1</strain>
        <tissue evidence="1">Whole body</tissue>
    </source>
</reference>
<organism evidence="1 2">
    <name type="scientific">Trachymyrmex cornetzi</name>
    <dbReference type="NCBI Taxonomy" id="471704"/>
    <lineage>
        <taxon>Eukaryota</taxon>
        <taxon>Metazoa</taxon>
        <taxon>Ecdysozoa</taxon>
        <taxon>Arthropoda</taxon>
        <taxon>Hexapoda</taxon>
        <taxon>Insecta</taxon>
        <taxon>Pterygota</taxon>
        <taxon>Neoptera</taxon>
        <taxon>Endopterygota</taxon>
        <taxon>Hymenoptera</taxon>
        <taxon>Apocrita</taxon>
        <taxon>Aculeata</taxon>
        <taxon>Formicoidea</taxon>
        <taxon>Formicidae</taxon>
        <taxon>Myrmicinae</taxon>
        <taxon>Trachymyrmex</taxon>
    </lineage>
</organism>
<keyword evidence="2" id="KW-1185">Reference proteome</keyword>
<dbReference type="Proteomes" id="UP000078492">
    <property type="component" value="Unassembled WGS sequence"/>
</dbReference>
<evidence type="ECO:0000313" key="1">
    <source>
        <dbReference type="EMBL" id="KYN16272.1"/>
    </source>
</evidence>